<feature type="transmembrane region" description="Helical" evidence="6">
    <location>
        <begin position="88"/>
        <end position="107"/>
    </location>
</feature>
<evidence type="ECO:0000256" key="6">
    <source>
        <dbReference type="SAM" id="Phobius"/>
    </source>
</evidence>
<sequence>MYSGCPRVFVDKAKNQFWQSIAAICVTALAVALWGFAHRLYTTLLPDLAMAQALSSFEMDLSRAGLAVGYALMTLPTAFIIRNFGYKIGLIAGLGFLAIGLFIFYPAVEHRSFAYFLFAAVMTGSGLALMEVVTVALAVFLGPRDTAMIRSNLTQAMAPLGALGGYIIGERILQDSINLSNMAHMLVLPLFTLGGLIVALMFLIDLVEFPSVAGERVSQDDSTWKSFSPPFHDKNFRGSAAALFLCLGAMLILSGAAMHYAHKLQPGAAQQNVLMTGFAVFALGRLVGPLFMLRFRAMTVLAAFSGATVLCCAAMTVLSGRAALWALWGACFFASIQFPTIFAMALRDMKEMAKTGAAVLVFVAFCGSAVLGLTVIMIKPLTEAMLMTLPGICSAGIMLYAIRMRTVERKPVIVPGALEVQRW</sequence>
<dbReference type="Gene3D" id="1.20.1250.20">
    <property type="entry name" value="MFS general substrate transporter like domains"/>
    <property type="match status" value="2"/>
</dbReference>
<reference evidence="7 8" key="1">
    <citation type="submission" date="2020-03" db="EMBL/GenBank/DDBJ databases">
        <title>Genomic Encyclopedia of Type Strains, Phase IV (KMG-IV): sequencing the most valuable type-strain genomes for metagenomic binning, comparative biology and taxonomic classification.</title>
        <authorList>
            <person name="Goeker M."/>
        </authorList>
    </citation>
    <scope>NUCLEOTIDE SEQUENCE [LARGE SCALE GENOMIC DNA]</scope>
    <source>
        <strain evidence="7 8">DSM 19867</strain>
    </source>
</reference>
<dbReference type="EMBL" id="JAASRM010000001">
    <property type="protein sequence ID" value="NIK90414.1"/>
    <property type="molecule type" value="Genomic_DNA"/>
</dbReference>
<evidence type="ECO:0000256" key="2">
    <source>
        <dbReference type="ARBA" id="ARBA00022475"/>
    </source>
</evidence>
<dbReference type="InterPro" id="IPR050375">
    <property type="entry name" value="MFS_TsgA-like"/>
</dbReference>
<protein>
    <submittedName>
        <fullName evidence="7">FHS family L-fucose permease-like MFS transporter</fullName>
    </submittedName>
</protein>
<gene>
    <name evidence="7" type="ORF">FHS83_003732</name>
</gene>
<keyword evidence="8" id="KW-1185">Reference proteome</keyword>
<feature type="transmembrane region" description="Helical" evidence="6">
    <location>
        <begin position="153"/>
        <end position="173"/>
    </location>
</feature>
<feature type="transmembrane region" description="Helical" evidence="6">
    <location>
        <begin position="273"/>
        <end position="293"/>
    </location>
</feature>
<keyword evidence="3 6" id="KW-0812">Transmembrane</keyword>
<dbReference type="PANTHER" id="PTHR43702:SF3">
    <property type="entry name" value="PROTEIN TSGA"/>
    <property type="match status" value="1"/>
</dbReference>
<evidence type="ECO:0000256" key="4">
    <source>
        <dbReference type="ARBA" id="ARBA00022989"/>
    </source>
</evidence>
<evidence type="ECO:0000256" key="5">
    <source>
        <dbReference type="ARBA" id="ARBA00023136"/>
    </source>
</evidence>
<evidence type="ECO:0000256" key="1">
    <source>
        <dbReference type="ARBA" id="ARBA00004429"/>
    </source>
</evidence>
<proteinExistence type="predicted"/>
<evidence type="ECO:0000256" key="3">
    <source>
        <dbReference type="ARBA" id="ARBA00022692"/>
    </source>
</evidence>
<feature type="transmembrane region" description="Helical" evidence="6">
    <location>
        <begin position="240"/>
        <end position="261"/>
    </location>
</feature>
<keyword evidence="5 6" id="KW-0472">Membrane</keyword>
<feature type="transmembrane region" description="Helical" evidence="6">
    <location>
        <begin position="325"/>
        <end position="346"/>
    </location>
</feature>
<dbReference type="Pfam" id="PF07690">
    <property type="entry name" value="MFS_1"/>
    <property type="match status" value="1"/>
</dbReference>
<dbReference type="GO" id="GO:0022857">
    <property type="term" value="F:transmembrane transporter activity"/>
    <property type="evidence" value="ECO:0007669"/>
    <property type="project" value="InterPro"/>
</dbReference>
<dbReference type="Proteomes" id="UP000570514">
    <property type="component" value="Unassembled WGS sequence"/>
</dbReference>
<name>A0A846N321_9PROT</name>
<dbReference type="GO" id="GO:0005886">
    <property type="term" value="C:plasma membrane"/>
    <property type="evidence" value="ECO:0007669"/>
    <property type="project" value="UniProtKB-SubCell"/>
</dbReference>
<accession>A0A846N321</accession>
<dbReference type="AlphaFoldDB" id="A0A846N321"/>
<feature type="transmembrane region" description="Helical" evidence="6">
    <location>
        <begin position="61"/>
        <end position="81"/>
    </location>
</feature>
<evidence type="ECO:0000313" key="8">
    <source>
        <dbReference type="Proteomes" id="UP000570514"/>
    </source>
</evidence>
<feature type="transmembrane region" description="Helical" evidence="6">
    <location>
        <begin position="358"/>
        <end position="378"/>
    </location>
</feature>
<dbReference type="InterPro" id="IPR036259">
    <property type="entry name" value="MFS_trans_sf"/>
</dbReference>
<keyword evidence="2" id="KW-1003">Cell membrane</keyword>
<feature type="transmembrane region" description="Helical" evidence="6">
    <location>
        <begin position="21"/>
        <end position="41"/>
    </location>
</feature>
<dbReference type="RefSeq" id="WP_167084949.1">
    <property type="nucleotide sequence ID" value="NZ_BAAADC010000001.1"/>
</dbReference>
<feature type="transmembrane region" description="Helical" evidence="6">
    <location>
        <begin position="113"/>
        <end position="141"/>
    </location>
</feature>
<dbReference type="PANTHER" id="PTHR43702">
    <property type="entry name" value="L-FUCOSE-PROTON SYMPORTER"/>
    <property type="match status" value="1"/>
</dbReference>
<feature type="transmembrane region" description="Helical" evidence="6">
    <location>
        <begin position="185"/>
        <end position="207"/>
    </location>
</feature>
<dbReference type="InterPro" id="IPR011701">
    <property type="entry name" value="MFS"/>
</dbReference>
<feature type="transmembrane region" description="Helical" evidence="6">
    <location>
        <begin position="384"/>
        <end position="402"/>
    </location>
</feature>
<organism evidence="7 8">
    <name type="scientific">Rhizomicrobium palustre</name>
    <dbReference type="NCBI Taxonomy" id="189966"/>
    <lineage>
        <taxon>Bacteria</taxon>
        <taxon>Pseudomonadati</taxon>
        <taxon>Pseudomonadota</taxon>
        <taxon>Alphaproteobacteria</taxon>
        <taxon>Micropepsales</taxon>
        <taxon>Micropepsaceae</taxon>
        <taxon>Rhizomicrobium</taxon>
    </lineage>
</organism>
<comment type="caution">
    <text evidence="7">The sequence shown here is derived from an EMBL/GenBank/DDBJ whole genome shotgun (WGS) entry which is preliminary data.</text>
</comment>
<keyword evidence="4 6" id="KW-1133">Transmembrane helix</keyword>
<dbReference type="SUPFAM" id="SSF103473">
    <property type="entry name" value="MFS general substrate transporter"/>
    <property type="match status" value="1"/>
</dbReference>
<evidence type="ECO:0000313" key="7">
    <source>
        <dbReference type="EMBL" id="NIK90414.1"/>
    </source>
</evidence>
<comment type="subcellular location">
    <subcellularLocation>
        <location evidence="1">Cell inner membrane</location>
        <topology evidence="1">Multi-pass membrane protein</topology>
    </subcellularLocation>
</comment>
<feature type="transmembrane region" description="Helical" evidence="6">
    <location>
        <begin position="300"/>
        <end position="319"/>
    </location>
</feature>